<comment type="caution">
    <text evidence="2">The sequence shown here is derived from an EMBL/GenBank/DDBJ whole genome shotgun (WGS) entry which is preliminary data.</text>
</comment>
<keyword evidence="3" id="KW-1185">Reference proteome</keyword>
<dbReference type="PROSITE" id="PS51781">
    <property type="entry name" value="SH3B"/>
    <property type="match status" value="1"/>
</dbReference>
<name>A0A1T3NLR9_9ACTN</name>
<gene>
    <name evidence="2" type="ORF">B4N89_36435</name>
</gene>
<sequence length="129" mass="14050">MCGQKRGLMRSVTSERGFRWQSAKLRRRVGVAVASGVLLTGGAVAVAPGASAASHPSCDTDFRDHTAKISGSNVRLRAKPSTDSTVHRLLQKGATVTVYCQKNAGEANWWYYVKHNASGVKGWVWWAYV</sequence>
<proteinExistence type="predicted"/>
<dbReference type="AlphaFoldDB" id="A0A1T3NLR9"/>
<evidence type="ECO:0000313" key="3">
    <source>
        <dbReference type="Proteomes" id="UP000190037"/>
    </source>
</evidence>
<protein>
    <recommendedName>
        <fullName evidence="1">SH3b domain-containing protein</fullName>
    </recommendedName>
</protein>
<organism evidence="2 3">
    <name type="scientific">Embleya scabrispora</name>
    <dbReference type="NCBI Taxonomy" id="159449"/>
    <lineage>
        <taxon>Bacteria</taxon>
        <taxon>Bacillati</taxon>
        <taxon>Actinomycetota</taxon>
        <taxon>Actinomycetes</taxon>
        <taxon>Kitasatosporales</taxon>
        <taxon>Streptomycetaceae</taxon>
        <taxon>Embleya</taxon>
    </lineage>
</organism>
<accession>A0A1T3NLR9</accession>
<dbReference type="STRING" id="159449.B4N89_36435"/>
<evidence type="ECO:0000313" key="2">
    <source>
        <dbReference type="EMBL" id="OPC77776.1"/>
    </source>
</evidence>
<evidence type="ECO:0000259" key="1">
    <source>
        <dbReference type="PROSITE" id="PS51781"/>
    </source>
</evidence>
<reference evidence="2 3" key="1">
    <citation type="submission" date="2017-03" db="EMBL/GenBank/DDBJ databases">
        <title>Draft genome sequence of Streptomyces scabrisporus NF3, endophyte isolated from Amphipterygium adstringens.</title>
        <authorList>
            <person name="Vazquez M."/>
            <person name="Ceapa C.D."/>
            <person name="Rodriguez Luna D."/>
            <person name="Sanchez Esquivel S."/>
        </authorList>
    </citation>
    <scope>NUCLEOTIDE SEQUENCE [LARGE SCALE GENOMIC DNA]</scope>
    <source>
        <strain evidence="2 3">NF3</strain>
    </source>
</reference>
<dbReference type="Gene3D" id="2.30.30.40">
    <property type="entry name" value="SH3 Domains"/>
    <property type="match status" value="1"/>
</dbReference>
<feature type="domain" description="SH3b" evidence="1">
    <location>
        <begin position="64"/>
        <end position="129"/>
    </location>
</feature>
<dbReference type="InterPro" id="IPR003646">
    <property type="entry name" value="SH3-like_bac-type"/>
</dbReference>
<dbReference type="Pfam" id="PF08239">
    <property type="entry name" value="SH3_3"/>
    <property type="match status" value="1"/>
</dbReference>
<dbReference type="EMBL" id="MWQN01000003">
    <property type="protein sequence ID" value="OPC77776.1"/>
    <property type="molecule type" value="Genomic_DNA"/>
</dbReference>
<dbReference type="Proteomes" id="UP000190037">
    <property type="component" value="Unassembled WGS sequence"/>
</dbReference>